<sequence length="431" mass="48760">MIKVNVFTKVLSFILFTGLGISFAVAQTTAGNLSLEECYSLARSNYPLIKQQDLISRTNEFSLDNAQKAVMPQLSIAGQATHQSDVTSMPIKLPNMEIPTISKSQYKVYAELTQSLTGLVNLKDQKESLNVNTAVENQKVEVEMYKLKERINNLYFAILLLEKQKEQIELSIQDLQSGIEKMETAVANGVALRSSASNLKAEKLKADQRITELEFNKKAYLEVLGVMIGQKLDPKARLQTPSSLQLNNEIHRPEQTLFSLQRKSLDVQNKLIDNKSLPQFSLFVQGGVGQPALNMLNPETQGFYIAGLRLAWNLNSFYTQKNEKNIIRNNQRILDVQEETFLFNTKMNLNQQQTELSKYQELLKTDQEIIDLREQVKNSTLNQLNYGTATSNDYLISVNVVEQAKQNLALHEVQLLMAQYNLQTTTGKAEN</sequence>
<dbReference type="SUPFAM" id="SSF56954">
    <property type="entry name" value="Outer membrane efflux proteins (OEP)"/>
    <property type="match status" value="1"/>
</dbReference>
<dbReference type="InterPro" id="IPR051906">
    <property type="entry name" value="TolC-like"/>
</dbReference>
<name>A0AAJ5BZV6_9SPHI</name>
<dbReference type="PANTHER" id="PTHR30026">
    <property type="entry name" value="OUTER MEMBRANE PROTEIN TOLC"/>
    <property type="match status" value="1"/>
</dbReference>
<dbReference type="GO" id="GO:0015562">
    <property type="term" value="F:efflux transmembrane transporter activity"/>
    <property type="evidence" value="ECO:0007669"/>
    <property type="project" value="InterPro"/>
</dbReference>
<dbReference type="Proteomes" id="UP000215355">
    <property type="component" value="Chromosome 1"/>
</dbReference>
<dbReference type="GO" id="GO:1990281">
    <property type="term" value="C:efflux pump complex"/>
    <property type="evidence" value="ECO:0007669"/>
    <property type="project" value="TreeGrafter"/>
</dbReference>
<keyword evidence="5" id="KW-0998">Cell outer membrane</keyword>
<gene>
    <name evidence="8" type="ORF">SAMEA4412673_01274</name>
</gene>
<feature type="signal peptide" evidence="7">
    <location>
        <begin position="1"/>
        <end position="26"/>
    </location>
</feature>
<dbReference type="EMBL" id="LT906468">
    <property type="protein sequence ID" value="SNV46754.1"/>
    <property type="molecule type" value="Genomic_DNA"/>
</dbReference>
<reference evidence="8 9" key="1">
    <citation type="submission" date="2017-06" db="EMBL/GenBank/DDBJ databases">
        <authorList>
            <consortium name="Pathogen Informatics"/>
        </authorList>
    </citation>
    <scope>NUCLEOTIDE SEQUENCE [LARGE SCALE GENOMIC DNA]</scope>
    <source>
        <strain evidence="8 9">NCTC12149</strain>
    </source>
</reference>
<evidence type="ECO:0000313" key="8">
    <source>
        <dbReference type="EMBL" id="SNV46754.1"/>
    </source>
</evidence>
<protein>
    <submittedName>
        <fullName evidence="8">Outer membrane efflux protein</fullName>
    </submittedName>
</protein>
<accession>A0AAJ5BZV6</accession>
<evidence type="ECO:0000256" key="5">
    <source>
        <dbReference type="ARBA" id="ARBA00023237"/>
    </source>
</evidence>
<dbReference type="GO" id="GO:0015288">
    <property type="term" value="F:porin activity"/>
    <property type="evidence" value="ECO:0007669"/>
    <property type="project" value="TreeGrafter"/>
</dbReference>
<dbReference type="PANTHER" id="PTHR30026:SF20">
    <property type="entry name" value="OUTER MEMBRANE PROTEIN TOLC"/>
    <property type="match status" value="1"/>
</dbReference>
<keyword evidence="2" id="KW-1134">Transmembrane beta strand</keyword>
<keyword evidence="3" id="KW-0812">Transmembrane</keyword>
<organism evidence="8 9">
    <name type="scientific">Sphingobacterium mizutaii</name>
    <dbReference type="NCBI Taxonomy" id="1010"/>
    <lineage>
        <taxon>Bacteria</taxon>
        <taxon>Pseudomonadati</taxon>
        <taxon>Bacteroidota</taxon>
        <taxon>Sphingobacteriia</taxon>
        <taxon>Sphingobacteriales</taxon>
        <taxon>Sphingobacteriaceae</taxon>
        <taxon>Sphingobacterium</taxon>
    </lineage>
</organism>
<evidence type="ECO:0000256" key="2">
    <source>
        <dbReference type="ARBA" id="ARBA00022452"/>
    </source>
</evidence>
<comment type="subcellular location">
    <subcellularLocation>
        <location evidence="1">Cell outer membrane</location>
    </subcellularLocation>
</comment>
<evidence type="ECO:0000256" key="7">
    <source>
        <dbReference type="SAM" id="SignalP"/>
    </source>
</evidence>
<dbReference type="Gene3D" id="1.20.1600.10">
    <property type="entry name" value="Outer membrane efflux proteins (OEP)"/>
    <property type="match status" value="1"/>
</dbReference>
<evidence type="ECO:0000256" key="6">
    <source>
        <dbReference type="SAM" id="Coils"/>
    </source>
</evidence>
<dbReference type="RefSeq" id="WP_093095078.1">
    <property type="nucleotide sequence ID" value="NZ_FNGK01000001.1"/>
</dbReference>
<dbReference type="GO" id="GO:0009279">
    <property type="term" value="C:cell outer membrane"/>
    <property type="evidence" value="ECO:0007669"/>
    <property type="project" value="UniProtKB-SubCell"/>
</dbReference>
<evidence type="ECO:0000256" key="1">
    <source>
        <dbReference type="ARBA" id="ARBA00004442"/>
    </source>
</evidence>
<keyword evidence="4" id="KW-0472">Membrane</keyword>
<keyword evidence="7" id="KW-0732">Signal</keyword>
<evidence type="ECO:0000256" key="3">
    <source>
        <dbReference type="ARBA" id="ARBA00022692"/>
    </source>
</evidence>
<evidence type="ECO:0000256" key="4">
    <source>
        <dbReference type="ARBA" id="ARBA00023136"/>
    </source>
</evidence>
<dbReference type="AlphaFoldDB" id="A0AAJ5BZV6"/>
<keyword evidence="6" id="KW-0175">Coiled coil</keyword>
<dbReference type="KEGG" id="smiz:4412673_01274"/>
<feature type="coiled-coil region" evidence="6">
    <location>
        <begin position="165"/>
        <end position="216"/>
    </location>
</feature>
<feature type="chain" id="PRO_5042504496" evidence="7">
    <location>
        <begin position="27"/>
        <end position="431"/>
    </location>
</feature>
<proteinExistence type="predicted"/>
<evidence type="ECO:0000313" key="9">
    <source>
        <dbReference type="Proteomes" id="UP000215355"/>
    </source>
</evidence>